<evidence type="ECO:0000313" key="2">
    <source>
        <dbReference type="Proteomes" id="UP001165064"/>
    </source>
</evidence>
<sequence>MVVTMFVNSHFYISALFEANSAMIAEAKLTPSIWDKFVYSISDPHNGFVLDHDGLRGLNFYAYWFYLSKYYEIIDTIVILLKGRPAMFLQTYHHTLAILGMWTGVRFSSPTIWTFVVFNSFIHSIMYTYYALCCLHVKIPIKFKQSLTFIQLVQFVVVASLLVCHNFINYFDFESRQYKNCITDSSKELCIPFNVSFALGLMYLFGRFYIESYKKPQLKKKSKKAD</sequence>
<evidence type="ECO:0000313" key="1">
    <source>
        <dbReference type="EMBL" id="GME84321.1"/>
    </source>
</evidence>
<comment type="caution">
    <text evidence="1">The sequence shown here is derived from an EMBL/GenBank/DDBJ whole genome shotgun (WGS) entry which is preliminary data.</text>
</comment>
<protein>
    <submittedName>
        <fullName evidence="1">Unnamed protein product</fullName>
    </submittedName>
</protein>
<dbReference type="Proteomes" id="UP001165064">
    <property type="component" value="Unassembled WGS sequence"/>
</dbReference>
<organism evidence="1 2">
    <name type="scientific">Ambrosiozyma monospora</name>
    <name type="common">Yeast</name>
    <name type="synonym">Endomycopsis monosporus</name>
    <dbReference type="NCBI Taxonomy" id="43982"/>
    <lineage>
        <taxon>Eukaryota</taxon>
        <taxon>Fungi</taxon>
        <taxon>Dikarya</taxon>
        <taxon>Ascomycota</taxon>
        <taxon>Saccharomycotina</taxon>
        <taxon>Pichiomycetes</taxon>
        <taxon>Pichiales</taxon>
        <taxon>Pichiaceae</taxon>
        <taxon>Ambrosiozyma</taxon>
    </lineage>
</organism>
<name>A0ACB5TAE4_AMBMO</name>
<accession>A0ACB5TAE4</accession>
<reference evidence="1" key="1">
    <citation type="submission" date="2023-04" db="EMBL/GenBank/DDBJ databases">
        <title>Ambrosiozyma monospora NBRC 10751.</title>
        <authorList>
            <person name="Ichikawa N."/>
            <person name="Sato H."/>
            <person name="Tonouchi N."/>
        </authorList>
    </citation>
    <scope>NUCLEOTIDE SEQUENCE</scope>
    <source>
        <strain evidence="1">NBRC 10751</strain>
    </source>
</reference>
<dbReference type="EMBL" id="BSXS01005406">
    <property type="protein sequence ID" value="GME84321.1"/>
    <property type="molecule type" value="Genomic_DNA"/>
</dbReference>
<gene>
    <name evidence="1" type="ORF">Amon02_000675700</name>
</gene>
<keyword evidence="2" id="KW-1185">Reference proteome</keyword>
<proteinExistence type="predicted"/>